<feature type="compositionally biased region" description="Basic and acidic residues" evidence="1">
    <location>
        <begin position="169"/>
        <end position="191"/>
    </location>
</feature>
<gene>
    <name evidence="2" type="ORF">BJ875DRAFT_108124</name>
</gene>
<dbReference type="EMBL" id="MU251378">
    <property type="protein sequence ID" value="KAG9237913.1"/>
    <property type="molecule type" value="Genomic_DNA"/>
</dbReference>
<comment type="caution">
    <text evidence="2">The sequence shown here is derived from an EMBL/GenBank/DDBJ whole genome shotgun (WGS) entry which is preliminary data.</text>
</comment>
<accession>A0A9P8C8J9</accession>
<protein>
    <submittedName>
        <fullName evidence="2">Uncharacterized protein</fullName>
    </submittedName>
</protein>
<feature type="compositionally biased region" description="Low complexity" evidence="1">
    <location>
        <begin position="26"/>
        <end position="45"/>
    </location>
</feature>
<feature type="compositionally biased region" description="Low complexity" evidence="1">
    <location>
        <begin position="115"/>
        <end position="142"/>
    </location>
</feature>
<feature type="compositionally biased region" description="Basic and acidic residues" evidence="1">
    <location>
        <begin position="248"/>
        <end position="264"/>
    </location>
</feature>
<name>A0A9P8C8J9_9HELO</name>
<evidence type="ECO:0000256" key="1">
    <source>
        <dbReference type="SAM" id="MobiDB-lite"/>
    </source>
</evidence>
<reference evidence="2" key="1">
    <citation type="journal article" date="2021" name="IMA Fungus">
        <title>Genomic characterization of three marine fungi, including Emericellopsis atlantica sp. nov. with signatures of a generalist lifestyle and marine biomass degradation.</title>
        <authorList>
            <person name="Hagestad O.C."/>
            <person name="Hou L."/>
            <person name="Andersen J.H."/>
            <person name="Hansen E.H."/>
            <person name="Altermark B."/>
            <person name="Li C."/>
            <person name="Kuhnert E."/>
            <person name="Cox R.J."/>
            <person name="Crous P.W."/>
            <person name="Spatafora J.W."/>
            <person name="Lail K."/>
            <person name="Amirebrahimi M."/>
            <person name="Lipzen A."/>
            <person name="Pangilinan J."/>
            <person name="Andreopoulos W."/>
            <person name="Hayes R.D."/>
            <person name="Ng V."/>
            <person name="Grigoriev I.V."/>
            <person name="Jackson S.A."/>
            <person name="Sutton T.D.S."/>
            <person name="Dobson A.D.W."/>
            <person name="Rama T."/>
        </authorList>
    </citation>
    <scope>NUCLEOTIDE SEQUENCE</scope>
    <source>
        <strain evidence="2">TRa018bII</strain>
    </source>
</reference>
<evidence type="ECO:0000313" key="3">
    <source>
        <dbReference type="Proteomes" id="UP000824998"/>
    </source>
</evidence>
<proteinExistence type="predicted"/>
<feature type="compositionally biased region" description="Basic and acidic residues" evidence="1">
    <location>
        <begin position="143"/>
        <end position="158"/>
    </location>
</feature>
<feature type="compositionally biased region" description="Polar residues" evidence="1">
    <location>
        <begin position="206"/>
        <end position="215"/>
    </location>
</feature>
<dbReference type="AlphaFoldDB" id="A0A9P8C8J9"/>
<feature type="compositionally biased region" description="Basic residues" evidence="1">
    <location>
        <begin position="56"/>
        <end position="114"/>
    </location>
</feature>
<feature type="compositionally biased region" description="Basic and acidic residues" evidence="1">
    <location>
        <begin position="384"/>
        <end position="395"/>
    </location>
</feature>
<keyword evidence="3" id="KW-1185">Reference proteome</keyword>
<dbReference type="Proteomes" id="UP000824998">
    <property type="component" value="Unassembled WGS sequence"/>
</dbReference>
<feature type="region of interest" description="Disordered" evidence="1">
    <location>
        <begin position="373"/>
        <end position="396"/>
    </location>
</feature>
<organism evidence="2 3">
    <name type="scientific">Amylocarpus encephaloides</name>
    <dbReference type="NCBI Taxonomy" id="45428"/>
    <lineage>
        <taxon>Eukaryota</taxon>
        <taxon>Fungi</taxon>
        <taxon>Dikarya</taxon>
        <taxon>Ascomycota</taxon>
        <taxon>Pezizomycotina</taxon>
        <taxon>Leotiomycetes</taxon>
        <taxon>Helotiales</taxon>
        <taxon>Helotiales incertae sedis</taxon>
        <taxon>Amylocarpus</taxon>
    </lineage>
</organism>
<feature type="region of interest" description="Disordered" evidence="1">
    <location>
        <begin position="1"/>
        <end position="315"/>
    </location>
</feature>
<sequence>MASRSFKPSYGPPSGDLASATPPKPSHLSRPSWTRSSSTSSARGTNHNHDHDHHNHDHHNHDHHNHDHHNHDHHNHDHHNHDHHNHDHHNHDHHNHDHHNHDHHNHDHHNHNHNTHNYNTHNNNNDTHNHNTHNYTPHNYNNDTHDHNTRTHRSHNDDDAVVATLRSLDIYDRGPSRERRDGSRERGRESLDGELEGSSPRGGVAGQNNTSQPRQNPDETPSRKRSKPIAIELPARSTPSTYTPLTGRGEKKGGYFPDYEDHLHQKYRPHPFVNTATGLSEPPANPSSGFSTPASPSNMSASSSQASPTSELTPRKTGLSPILNAIPHLPNRDAFAIPQGKYHPSNYVSPATAQASTARLGMAVAPLAGLQIPPFRGQSKSKRQGHERNNSDVNRKLQKYQRDMMAQTRQGSFCEPRQDLTMSTPVNPRLLPLGSPGPINTPLELEEDEADGYLAAGTRARGNGGVGLGLEFEREGNMVDSMIRAERSRMDQNTMP</sequence>
<evidence type="ECO:0000313" key="2">
    <source>
        <dbReference type="EMBL" id="KAG9237913.1"/>
    </source>
</evidence>
<dbReference type="OrthoDB" id="5403157at2759"/>
<feature type="compositionally biased region" description="Low complexity" evidence="1">
    <location>
        <begin position="291"/>
        <end position="310"/>
    </location>
</feature>